<dbReference type="OrthoDB" id="9805423at2"/>
<dbReference type="GO" id="GO:0016020">
    <property type="term" value="C:membrane"/>
    <property type="evidence" value="ECO:0007669"/>
    <property type="project" value="TreeGrafter"/>
</dbReference>
<dbReference type="GO" id="GO:0016787">
    <property type="term" value="F:hydrolase activity"/>
    <property type="evidence" value="ECO:0007669"/>
    <property type="project" value="UniProtKB-KW"/>
</dbReference>
<protein>
    <submittedName>
        <fullName evidence="3">Alpha/beta hydrolase</fullName>
    </submittedName>
</protein>
<accession>A0A1B1Z2U9</accession>
<evidence type="ECO:0000259" key="2">
    <source>
        <dbReference type="Pfam" id="PF00561"/>
    </source>
</evidence>
<keyword evidence="1 3" id="KW-0378">Hydrolase</keyword>
<dbReference type="RefSeq" id="WP_066288116.1">
    <property type="nucleotide sequence ID" value="NZ_CP016761.1"/>
</dbReference>
<dbReference type="PANTHER" id="PTHR43798:SF31">
    <property type="entry name" value="AB HYDROLASE SUPERFAMILY PROTEIN YCLE"/>
    <property type="match status" value="1"/>
</dbReference>
<dbReference type="STRING" id="255247.ABE41_007155"/>
<keyword evidence="4" id="KW-1185">Reference proteome</keyword>
<reference evidence="3 4" key="1">
    <citation type="submission" date="2016-08" db="EMBL/GenBank/DDBJ databases">
        <title>Complete genome sequence of Fictibacillus arsenicus G25-54, a strain with toxicity to nematodes and a potential arsenic-resistance activity.</title>
        <authorList>
            <person name="Zheng Z."/>
        </authorList>
    </citation>
    <scope>NUCLEOTIDE SEQUENCE [LARGE SCALE GENOMIC DNA]</scope>
    <source>
        <strain evidence="3 4">G25-54</strain>
    </source>
</reference>
<dbReference type="EMBL" id="CP016761">
    <property type="protein sequence ID" value="ANX11782.1"/>
    <property type="molecule type" value="Genomic_DNA"/>
</dbReference>
<dbReference type="InterPro" id="IPR029058">
    <property type="entry name" value="AB_hydrolase_fold"/>
</dbReference>
<feature type="domain" description="AB hydrolase-1" evidence="2">
    <location>
        <begin position="22"/>
        <end position="127"/>
    </location>
</feature>
<evidence type="ECO:0000256" key="1">
    <source>
        <dbReference type="ARBA" id="ARBA00022801"/>
    </source>
</evidence>
<dbReference type="PANTHER" id="PTHR43798">
    <property type="entry name" value="MONOACYLGLYCEROL LIPASE"/>
    <property type="match status" value="1"/>
</dbReference>
<organism evidence="3 4">
    <name type="scientific">Fictibacillus arsenicus</name>
    <dbReference type="NCBI Taxonomy" id="255247"/>
    <lineage>
        <taxon>Bacteria</taxon>
        <taxon>Bacillati</taxon>
        <taxon>Bacillota</taxon>
        <taxon>Bacilli</taxon>
        <taxon>Bacillales</taxon>
        <taxon>Fictibacillaceae</taxon>
        <taxon>Fictibacillus</taxon>
    </lineage>
</organism>
<dbReference type="InterPro" id="IPR050266">
    <property type="entry name" value="AB_hydrolase_sf"/>
</dbReference>
<sequence>MAYFETADGVSLSYRVKGDGVPIIFIHPPLLTSENFTYQEDELSKIYKVITFDIRGHGKSYYSSSPLTYPLIVEDIKQLLDHLGIDKAYVSGYSTGGSIVLEFLLTLPDRALGGIIISGMSEAHGVLKDKIELGRSLAAQDAVPLIALSVSKTNSNNNEIFRLLFTSSMKGNAINIEQYYSYSAEYNCTNQLLNIDLPILLVYGKKDRQFHPYAKILHKKLKHNELKIVDNVKHQIPTKAADELNLYMKEFIMSLTAN</sequence>
<gene>
    <name evidence="3" type="ORF">ABE41_007155</name>
</gene>
<dbReference type="SUPFAM" id="SSF53474">
    <property type="entry name" value="alpha/beta-Hydrolases"/>
    <property type="match status" value="1"/>
</dbReference>
<evidence type="ECO:0000313" key="4">
    <source>
        <dbReference type="Proteomes" id="UP000077412"/>
    </source>
</evidence>
<dbReference type="Proteomes" id="UP000077412">
    <property type="component" value="Chromosome"/>
</dbReference>
<dbReference type="InterPro" id="IPR000073">
    <property type="entry name" value="AB_hydrolase_1"/>
</dbReference>
<evidence type="ECO:0000313" key="3">
    <source>
        <dbReference type="EMBL" id="ANX11782.1"/>
    </source>
</evidence>
<proteinExistence type="predicted"/>
<dbReference type="AlphaFoldDB" id="A0A1B1Z2U9"/>
<dbReference type="Pfam" id="PF00561">
    <property type="entry name" value="Abhydrolase_1"/>
    <property type="match status" value="1"/>
</dbReference>
<name>A0A1B1Z2U9_9BACL</name>
<dbReference type="KEGG" id="far:ABE41_007155"/>
<dbReference type="Gene3D" id="3.40.50.1820">
    <property type="entry name" value="alpha/beta hydrolase"/>
    <property type="match status" value="1"/>
</dbReference>